<accession>A0A291QUD8</accession>
<evidence type="ECO:0000313" key="2">
    <source>
        <dbReference type="Proteomes" id="UP000220133"/>
    </source>
</evidence>
<evidence type="ECO:0000313" key="1">
    <source>
        <dbReference type="EMBL" id="ATL47531.1"/>
    </source>
</evidence>
<reference evidence="1 2" key="1">
    <citation type="submission" date="2017-10" db="EMBL/GenBank/DDBJ databases">
        <title>Paenichitinophaga pekingensis gen. nov., sp. nov., isolated from activated sludge.</title>
        <authorList>
            <person name="Jin D."/>
            <person name="Kong X."/>
            <person name="Deng Y."/>
            <person name="Bai Z."/>
        </authorList>
    </citation>
    <scope>NUCLEOTIDE SEQUENCE [LARGE SCALE GENOMIC DNA]</scope>
    <source>
        <strain evidence="1 2">13</strain>
    </source>
</reference>
<proteinExistence type="predicted"/>
<dbReference type="Proteomes" id="UP000220133">
    <property type="component" value="Chromosome"/>
</dbReference>
<name>A0A291QUD8_9BACT</name>
<dbReference type="Pfam" id="PF07377">
    <property type="entry name" value="DUF1493"/>
    <property type="match status" value="1"/>
</dbReference>
<evidence type="ECO:0008006" key="3">
    <source>
        <dbReference type="Google" id="ProtNLM"/>
    </source>
</evidence>
<organism evidence="1 2">
    <name type="scientific">Chitinophaga caeni</name>
    <dbReference type="NCBI Taxonomy" id="2029983"/>
    <lineage>
        <taxon>Bacteria</taxon>
        <taxon>Pseudomonadati</taxon>
        <taxon>Bacteroidota</taxon>
        <taxon>Chitinophagia</taxon>
        <taxon>Chitinophagales</taxon>
        <taxon>Chitinophagaceae</taxon>
        <taxon>Chitinophaga</taxon>
    </lineage>
</organism>
<sequence>MRYRFLMPQVLWKDKKMNQEAFQDLVAFIHEQSRSYEVPITLDTSIENDLGVTGDDGEALILAFSKRYNVNIDNFYITKYFYPEPFMSKIPGRIAVLNVGHLLKAINVGRLDDEVIK</sequence>
<dbReference type="InterPro" id="IPR010862">
    <property type="entry name" value="DUF1493"/>
</dbReference>
<dbReference type="AlphaFoldDB" id="A0A291QUD8"/>
<keyword evidence="2" id="KW-1185">Reference proteome</keyword>
<dbReference type="EMBL" id="CP023777">
    <property type="protein sequence ID" value="ATL47531.1"/>
    <property type="molecule type" value="Genomic_DNA"/>
</dbReference>
<gene>
    <name evidence="1" type="ORF">COR50_10325</name>
</gene>
<protein>
    <recommendedName>
        <fullName evidence="3">DUF1493 domain-containing protein</fullName>
    </recommendedName>
</protein>
<dbReference type="KEGG" id="cbae:COR50_10325"/>